<dbReference type="EMBL" id="FNBI01000003">
    <property type="protein sequence ID" value="SDF48947.1"/>
    <property type="molecule type" value="Genomic_DNA"/>
</dbReference>
<evidence type="ECO:0000313" key="1">
    <source>
        <dbReference type="EMBL" id="MWC43331.1"/>
    </source>
</evidence>
<dbReference type="SUPFAM" id="SSF140736">
    <property type="entry name" value="Rv1873-like"/>
    <property type="match status" value="1"/>
</dbReference>
<reference evidence="1 4" key="2">
    <citation type="submission" date="2019-12" db="EMBL/GenBank/DDBJ databases">
        <authorList>
            <person name="Zheng J."/>
        </authorList>
    </citation>
    <scope>NUCLEOTIDE SEQUENCE [LARGE SCALE GENOMIC DNA]</scope>
    <source>
        <strain evidence="1 4">DSM 27347</strain>
    </source>
</reference>
<dbReference type="Pfam" id="PF08837">
    <property type="entry name" value="DUF1810"/>
    <property type="match status" value="1"/>
</dbReference>
<dbReference type="Proteomes" id="UP000323502">
    <property type="component" value="Unassembled WGS sequence"/>
</dbReference>
<accession>A0A1G7LHE3</accession>
<keyword evidence="3" id="KW-1185">Reference proteome</keyword>
<evidence type="ECO:0000313" key="4">
    <source>
        <dbReference type="Proteomes" id="UP000436801"/>
    </source>
</evidence>
<proteinExistence type="predicted"/>
<reference evidence="2 3" key="1">
    <citation type="submission" date="2016-10" db="EMBL/GenBank/DDBJ databases">
        <authorList>
            <person name="Varghese N."/>
            <person name="Submissions S."/>
        </authorList>
    </citation>
    <scope>NUCLEOTIDE SEQUENCE [LARGE SCALE GENOMIC DNA]</scope>
    <source>
        <strain evidence="2 3">S7-754</strain>
    </source>
</reference>
<dbReference type="OrthoDB" id="9801870at2"/>
<dbReference type="InterPro" id="IPR036287">
    <property type="entry name" value="Rv1873-like_sf"/>
</dbReference>
<protein>
    <submittedName>
        <fullName evidence="1">DUF1810 family protein</fullName>
    </submittedName>
</protein>
<sequence>MGGIDATKLRSSMTLFAHAADEDGAVFRAVLDRFYGGREDGETVRRL</sequence>
<dbReference type="Proteomes" id="UP000436801">
    <property type="component" value="Unassembled WGS sequence"/>
</dbReference>
<gene>
    <name evidence="1" type="ORF">GQR91_06635</name>
    <name evidence="2" type="ORF">SAMN05216557_103498</name>
</gene>
<dbReference type="AlphaFoldDB" id="A0A1G7LHE3"/>
<dbReference type="InterPro" id="IPR014937">
    <property type="entry name" value="DUF1810"/>
</dbReference>
<evidence type="ECO:0000313" key="2">
    <source>
        <dbReference type="EMBL" id="SDF48947.1"/>
    </source>
</evidence>
<organism evidence="2 3">
    <name type="scientific">Sphingomonas carotinifaciens</name>
    <dbReference type="NCBI Taxonomy" id="1166323"/>
    <lineage>
        <taxon>Bacteria</taxon>
        <taxon>Pseudomonadati</taxon>
        <taxon>Pseudomonadota</taxon>
        <taxon>Alphaproteobacteria</taxon>
        <taxon>Sphingomonadales</taxon>
        <taxon>Sphingomonadaceae</taxon>
        <taxon>Sphingomonas</taxon>
    </lineage>
</organism>
<dbReference type="Gene3D" id="1.25.40.380">
    <property type="entry name" value="Protein of unknown function DUF1810"/>
    <property type="match status" value="1"/>
</dbReference>
<dbReference type="EMBL" id="WSUT01000005">
    <property type="protein sequence ID" value="MWC43331.1"/>
    <property type="molecule type" value="Genomic_DNA"/>
</dbReference>
<evidence type="ECO:0000313" key="3">
    <source>
        <dbReference type="Proteomes" id="UP000323502"/>
    </source>
</evidence>
<name>A0A1G7LHE3_9SPHN</name>